<proteinExistence type="predicted"/>
<evidence type="ECO:0000313" key="3">
    <source>
        <dbReference type="Proteomes" id="UP000199687"/>
    </source>
</evidence>
<gene>
    <name evidence="2" type="ORF">SAMN04487944_11835</name>
</gene>
<dbReference type="STRING" id="531814.SAMN04487944_11835"/>
<dbReference type="AlphaFoldDB" id="A0A1H9ULN5"/>
<dbReference type="OrthoDB" id="3193440at2"/>
<dbReference type="RefSeq" id="WP_089742895.1">
    <property type="nucleotide sequence ID" value="NZ_FOGL01000018.1"/>
</dbReference>
<keyword evidence="3" id="KW-1185">Reference proteome</keyword>
<evidence type="ECO:0000313" key="2">
    <source>
        <dbReference type="EMBL" id="SES10208.1"/>
    </source>
</evidence>
<accession>A0A1H9ULN5</accession>
<feature type="region of interest" description="Disordered" evidence="1">
    <location>
        <begin position="240"/>
        <end position="260"/>
    </location>
</feature>
<reference evidence="2 3" key="1">
    <citation type="submission" date="2016-10" db="EMBL/GenBank/DDBJ databases">
        <authorList>
            <person name="de Groot N.N."/>
        </authorList>
    </citation>
    <scope>NUCLEOTIDE SEQUENCE [LARGE SCALE GENOMIC DNA]</scope>
    <source>
        <strain evidence="2 3">CGMCC 1.7727</strain>
    </source>
</reference>
<dbReference type="EMBL" id="FOGL01000018">
    <property type="protein sequence ID" value="SES10208.1"/>
    <property type="molecule type" value="Genomic_DNA"/>
</dbReference>
<evidence type="ECO:0000256" key="1">
    <source>
        <dbReference type="SAM" id="MobiDB-lite"/>
    </source>
</evidence>
<feature type="compositionally biased region" description="Polar residues" evidence="1">
    <location>
        <begin position="241"/>
        <end position="260"/>
    </location>
</feature>
<sequence>MTDYAGNKTVVLFIIDTVFPEVTGVTDGNTYGASGVTPVYTGGTAELNGEPYDSGTFINRHGDYTLIVQDKAGNTITVSFVIDRESPMITEKSMTSDNSNHSQIAREGDIVTLSFRTAEAATISNMRAYIEGVTVDAVTLDDAGDKDPLTWRAYFPVDSSTKNGLPVFHFDLTDEVGNHRSYYTNFSSVNSVTVDTKAPEIISSVVQPNNGYIDVTFSEGVFGGTDGKLAIDKSDIKAVTSDGTSDGNPSSVTIDSITKTDGSELTGGESMIRVHVSFTGEVTKGDTLEIMTVNGAIRDQVGNIIADDQTTGEKTLNTTLGYTWDEATNTITLTGLTVEDNTSGDRVQLITARDDLSIYDADFQTRPTNIGGSNSLISISAGLDKAEFWNTGDGLFANAVGSGKIQLELVALGNMISDDTIMKQDNLQLYIQDAEASERKITLSFNIDSTREDTIILN</sequence>
<organism evidence="2 3">
    <name type="scientific">Gracilibacillus ureilyticus</name>
    <dbReference type="NCBI Taxonomy" id="531814"/>
    <lineage>
        <taxon>Bacteria</taxon>
        <taxon>Bacillati</taxon>
        <taxon>Bacillota</taxon>
        <taxon>Bacilli</taxon>
        <taxon>Bacillales</taxon>
        <taxon>Bacillaceae</taxon>
        <taxon>Gracilibacillus</taxon>
    </lineage>
</organism>
<name>A0A1H9ULN5_9BACI</name>
<evidence type="ECO:0008006" key="4">
    <source>
        <dbReference type="Google" id="ProtNLM"/>
    </source>
</evidence>
<dbReference type="Proteomes" id="UP000199687">
    <property type="component" value="Unassembled WGS sequence"/>
</dbReference>
<protein>
    <recommendedName>
        <fullName evidence="4">Ig-like domain (Group 3)</fullName>
    </recommendedName>
</protein>